<proteinExistence type="inferred from homology"/>
<dbReference type="InterPro" id="IPR009799">
    <property type="entry name" value="EthD_dom"/>
</dbReference>
<dbReference type="EMBL" id="LCTW02000173">
    <property type="protein sequence ID" value="KXX77193.1"/>
    <property type="molecule type" value="Genomic_DNA"/>
</dbReference>
<dbReference type="OrthoDB" id="3183782at2759"/>
<accession>A0A175W0M8</accession>
<evidence type="ECO:0000259" key="2">
    <source>
        <dbReference type="Pfam" id="PF07110"/>
    </source>
</evidence>
<dbReference type="STRING" id="100816.A0A175W0M8"/>
<name>A0A175W0M8_9PEZI</name>
<reference evidence="3 4" key="1">
    <citation type="journal article" date="2016" name="Genome Announc.">
        <title>Genome Sequence of Madurella mycetomatis mm55, Isolated from a Human Mycetoma Case in Sudan.</title>
        <authorList>
            <person name="Smit S."/>
            <person name="Derks M.F."/>
            <person name="Bervoets S."/>
            <person name="Fahal A."/>
            <person name="van Leeuwen W."/>
            <person name="van Belkum A."/>
            <person name="van de Sande W.W."/>
        </authorList>
    </citation>
    <scope>NUCLEOTIDE SEQUENCE [LARGE SCALE GENOMIC DNA]</scope>
    <source>
        <strain evidence="4">mm55</strain>
    </source>
</reference>
<feature type="domain" description="EthD" evidence="2">
    <location>
        <begin position="18"/>
        <end position="111"/>
    </location>
</feature>
<evidence type="ECO:0000313" key="4">
    <source>
        <dbReference type="Proteomes" id="UP000078237"/>
    </source>
</evidence>
<evidence type="ECO:0000256" key="1">
    <source>
        <dbReference type="ARBA" id="ARBA00005986"/>
    </source>
</evidence>
<dbReference type="Gene3D" id="3.30.70.100">
    <property type="match status" value="1"/>
</dbReference>
<gene>
    <name evidence="3" type="ORF">MMYC01_207671</name>
</gene>
<organism evidence="3 4">
    <name type="scientific">Madurella mycetomatis</name>
    <dbReference type="NCBI Taxonomy" id="100816"/>
    <lineage>
        <taxon>Eukaryota</taxon>
        <taxon>Fungi</taxon>
        <taxon>Dikarya</taxon>
        <taxon>Ascomycota</taxon>
        <taxon>Pezizomycotina</taxon>
        <taxon>Sordariomycetes</taxon>
        <taxon>Sordariomycetidae</taxon>
        <taxon>Sordariales</taxon>
        <taxon>Sordariales incertae sedis</taxon>
        <taxon>Madurella</taxon>
    </lineage>
</organism>
<protein>
    <recommendedName>
        <fullName evidence="2">EthD domain-containing protein</fullName>
    </recommendedName>
</protein>
<dbReference type="VEuPathDB" id="FungiDB:MMYC01_207671"/>
<comment type="caution">
    <text evidence="3">The sequence shown here is derived from an EMBL/GenBank/DDBJ whole genome shotgun (WGS) entry which is preliminary data.</text>
</comment>
<evidence type="ECO:0000313" key="3">
    <source>
        <dbReference type="EMBL" id="KXX77193.1"/>
    </source>
</evidence>
<sequence length="142" mass="16491">MDGQTPQLLKFDVCIYKKDDIPYEDFIKWATVEYPPKVVPIMKRHGIVQWAQTVTPPQLREPYRQVLKNDLGRPEWTVPDYDLVLSYWLRNPDDMRSLTQDPEWIELEKDAQMRANLSIGHFVIGHEIVHLTGSEARGSASA</sequence>
<comment type="similarity">
    <text evidence="1">Belongs to the tpcK family.</text>
</comment>
<dbReference type="Proteomes" id="UP000078237">
    <property type="component" value="Unassembled WGS sequence"/>
</dbReference>
<dbReference type="GO" id="GO:0016491">
    <property type="term" value="F:oxidoreductase activity"/>
    <property type="evidence" value="ECO:0007669"/>
    <property type="project" value="InterPro"/>
</dbReference>
<dbReference type="AlphaFoldDB" id="A0A175W0M8"/>
<keyword evidence="4" id="KW-1185">Reference proteome</keyword>
<dbReference type="SUPFAM" id="SSF54909">
    <property type="entry name" value="Dimeric alpha+beta barrel"/>
    <property type="match status" value="1"/>
</dbReference>
<dbReference type="InterPro" id="IPR011008">
    <property type="entry name" value="Dimeric_a/b-barrel"/>
</dbReference>
<dbReference type="Pfam" id="PF07110">
    <property type="entry name" value="EthD"/>
    <property type="match status" value="1"/>
</dbReference>